<dbReference type="InterPro" id="IPR001480">
    <property type="entry name" value="Bulb-type_lectin_dom"/>
</dbReference>
<dbReference type="PANTHER" id="PTHR47976:SF15">
    <property type="entry name" value="G-TYPE LECTIN S-RECEPTOR-LIKE SERINE_THREONINE-PROTEIN KINASE RLK1"/>
    <property type="match status" value="1"/>
</dbReference>
<name>A0A2P5FU36_TREOI</name>
<dbReference type="STRING" id="63057.A0A2P5FU36"/>
<dbReference type="FunFam" id="2.90.10.10:FF:000013">
    <property type="entry name" value="G-type lectin S-receptor-like serine/threonine-protein kinase LECRK1"/>
    <property type="match status" value="1"/>
</dbReference>
<evidence type="ECO:0000259" key="5">
    <source>
        <dbReference type="PROSITE" id="PS50927"/>
    </source>
</evidence>
<dbReference type="Proteomes" id="UP000237000">
    <property type="component" value="Unassembled WGS sequence"/>
</dbReference>
<dbReference type="EMBL" id="JXTC01000009">
    <property type="protein sequence ID" value="POO01305.1"/>
    <property type="molecule type" value="Genomic_DNA"/>
</dbReference>
<reference evidence="7" key="1">
    <citation type="submission" date="2016-06" db="EMBL/GenBank/DDBJ databases">
        <title>Parallel loss of symbiosis genes in relatives of nitrogen-fixing non-legume Parasponia.</title>
        <authorList>
            <person name="Van Velzen R."/>
            <person name="Holmer R."/>
            <person name="Bu F."/>
            <person name="Rutten L."/>
            <person name="Van Zeijl A."/>
            <person name="Liu W."/>
            <person name="Santuari L."/>
            <person name="Cao Q."/>
            <person name="Sharma T."/>
            <person name="Shen D."/>
            <person name="Roswanjaya Y."/>
            <person name="Wardhani T."/>
            <person name="Kalhor M.S."/>
            <person name="Jansen J."/>
            <person name="Van den Hoogen J."/>
            <person name="Gungor B."/>
            <person name="Hartog M."/>
            <person name="Hontelez J."/>
            <person name="Verver J."/>
            <person name="Yang W.-C."/>
            <person name="Schijlen E."/>
            <person name="Repin R."/>
            <person name="Schilthuizen M."/>
            <person name="Schranz E."/>
            <person name="Heidstra R."/>
            <person name="Miyata K."/>
            <person name="Fedorova E."/>
            <person name="Kohlen W."/>
            <person name="Bisseling T."/>
            <person name="Smit S."/>
            <person name="Geurts R."/>
        </authorList>
    </citation>
    <scope>NUCLEOTIDE SEQUENCE [LARGE SCALE GENOMIC DNA]</scope>
    <source>
        <strain evidence="7">cv. RG33-2</strain>
    </source>
</reference>
<comment type="caution">
    <text evidence="6">The sequence shown here is derived from an EMBL/GenBank/DDBJ whole genome shotgun (WGS) entry which is preliminary data.</text>
</comment>
<keyword evidence="1 4" id="KW-0732">Signal</keyword>
<keyword evidence="2" id="KW-1015">Disulfide bond</keyword>
<evidence type="ECO:0000256" key="4">
    <source>
        <dbReference type="SAM" id="SignalP"/>
    </source>
</evidence>
<dbReference type="InterPro" id="IPR036426">
    <property type="entry name" value="Bulb-type_lectin_dom_sf"/>
</dbReference>
<evidence type="ECO:0000256" key="1">
    <source>
        <dbReference type="ARBA" id="ARBA00022729"/>
    </source>
</evidence>
<keyword evidence="6" id="KW-0430">Lectin</keyword>
<dbReference type="InParanoid" id="A0A2P5FU36"/>
<dbReference type="PROSITE" id="PS50927">
    <property type="entry name" value="BULB_LECTIN"/>
    <property type="match status" value="1"/>
</dbReference>
<dbReference type="Gene3D" id="2.90.10.10">
    <property type="entry name" value="Bulb-type lectin domain"/>
    <property type="match status" value="2"/>
</dbReference>
<feature type="domain" description="Bulb-type lectin" evidence="5">
    <location>
        <begin position="38"/>
        <end position="151"/>
    </location>
</feature>
<keyword evidence="7" id="KW-1185">Reference proteome</keyword>
<gene>
    <name evidence="6" type="ORF">TorRG33x02_030590</name>
</gene>
<proteinExistence type="predicted"/>
<dbReference type="SMART" id="SM00108">
    <property type="entry name" value="B_lectin"/>
    <property type="match status" value="1"/>
</dbReference>
<sequence>MAPSSQLVLLPLFLLIQLPDFVFSQTNNGNVKFGASLFAEKNSSPWLSASGDFAFGFRQLRNQDDLFLLCIWYAKIPDKTIIWCANGNKPAAVKSNVVLTPEIGLALTSPQGEELWKSVSIDGQIAGAVMSDEGNFAIVDSRSEKLWETFKNPTDTILPSQILDRESFLSSRQSEANYSKGRFQFRLQQDGNLVLNTINLPSDFANEPYYESNTTSDTSNSVTAGNQLVFNESGYLYILRENGERFNLTTQGERVSTKDNYFRATLSFDGVFTQYFHPKSFSGNVSWKSLKG</sequence>
<dbReference type="PANTHER" id="PTHR47976">
    <property type="entry name" value="G-TYPE LECTIN S-RECEPTOR-LIKE SERINE/THREONINE-PROTEIN KINASE SD2-5"/>
    <property type="match status" value="1"/>
</dbReference>
<dbReference type="AlphaFoldDB" id="A0A2P5FU36"/>
<feature type="chain" id="PRO_5015166879" evidence="4">
    <location>
        <begin position="25"/>
        <end position="292"/>
    </location>
</feature>
<evidence type="ECO:0000313" key="6">
    <source>
        <dbReference type="EMBL" id="POO01305.1"/>
    </source>
</evidence>
<evidence type="ECO:0000256" key="3">
    <source>
        <dbReference type="ARBA" id="ARBA00023180"/>
    </source>
</evidence>
<evidence type="ECO:0000256" key="2">
    <source>
        <dbReference type="ARBA" id="ARBA00023157"/>
    </source>
</evidence>
<dbReference type="SUPFAM" id="SSF51110">
    <property type="entry name" value="alpha-D-mannose-specific plant lectins"/>
    <property type="match status" value="1"/>
</dbReference>
<protein>
    <submittedName>
        <fullName evidence="6">Bulb-type lectin domain containing protein</fullName>
    </submittedName>
</protein>
<organism evidence="6 7">
    <name type="scientific">Trema orientale</name>
    <name type="common">Charcoal tree</name>
    <name type="synonym">Celtis orientalis</name>
    <dbReference type="NCBI Taxonomy" id="63057"/>
    <lineage>
        <taxon>Eukaryota</taxon>
        <taxon>Viridiplantae</taxon>
        <taxon>Streptophyta</taxon>
        <taxon>Embryophyta</taxon>
        <taxon>Tracheophyta</taxon>
        <taxon>Spermatophyta</taxon>
        <taxon>Magnoliopsida</taxon>
        <taxon>eudicotyledons</taxon>
        <taxon>Gunneridae</taxon>
        <taxon>Pentapetalae</taxon>
        <taxon>rosids</taxon>
        <taxon>fabids</taxon>
        <taxon>Rosales</taxon>
        <taxon>Cannabaceae</taxon>
        <taxon>Trema</taxon>
    </lineage>
</organism>
<dbReference type="InterPro" id="IPR051343">
    <property type="entry name" value="G-type_lectin_kinases/EP1-like"/>
</dbReference>
<keyword evidence="3" id="KW-0325">Glycoprotein</keyword>
<evidence type="ECO:0000313" key="7">
    <source>
        <dbReference type="Proteomes" id="UP000237000"/>
    </source>
</evidence>
<feature type="signal peptide" evidence="4">
    <location>
        <begin position="1"/>
        <end position="24"/>
    </location>
</feature>
<dbReference type="FunFam" id="2.90.10.10:FF:000024">
    <property type="entry name" value="Uncharacterized protein"/>
    <property type="match status" value="1"/>
</dbReference>
<accession>A0A2P5FU36</accession>
<dbReference type="OrthoDB" id="1193431at2759"/>
<dbReference type="GO" id="GO:0030246">
    <property type="term" value="F:carbohydrate binding"/>
    <property type="evidence" value="ECO:0007669"/>
    <property type="project" value="UniProtKB-KW"/>
</dbReference>
<dbReference type="Pfam" id="PF01453">
    <property type="entry name" value="B_lectin"/>
    <property type="match status" value="1"/>
</dbReference>